<proteinExistence type="predicted"/>
<accession>A0A146K087</accession>
<dbReference type="EMBL" id="GDID01007535">
    <property type="protein sequence ID" value="JAP89071.1"/>
    <property type="molecule type" value="Transcribed_RNA"/>
</dbReference>
<gene>
    <name evidence="1" type="ORF">TPC1_31434</name>
</gene>
<feature type="non-terminal residue" evidence="1">
    <location>
        <position position="1"/>
    </location>
</feature>
<dbReference type="AlphaFoldDB" id="A0A146K087"/>
<organism evidence="1">
    <name type="scientific">Trepomonas sp. PC1</name>
    <dbReference type="NCBI Taxonomy" id="1076344"/>
    <lineage>
        <taxon>Eukaryota</taxon>
        <taxon>Metamonada</taxon>
        <taxon>Diplomonadida</taxon>
        <taxon>Hexamitidae</taxon>
        <taxon>Hexamitinae</taxon>
        <taxon>Trepomonas</taxon>
    </lineage>
</organism>
<feature type="non-terminal residue" evidence="1">
    <location>
        <position position="361"/>
    </location>
</feature>
<sequence length="361" mass="42013">KKLNTLKSQTQEMLSSLCIPEDEIKVIIDAVDPDENLQISFQNKLHEIMEQIQQLQDAKFDRQRAVIYLTTHDVSQVKNKQKTLRHLVNLKNGTFNIISRILSLRKLCGTPVNESLEVKPSLIQYFLSENWVSADFVAKISILSAAFGQITYFQFKSQFQLPTENLTQQLLFQQNDFWTRLWGRIFQLQMQIQSKSFTLADIQALSAEESVQQKQFDSKMQILIKPAVNKAEVRFQQQINPCLESYKPRSNELRRIDYLKQQKKNFKSFQLSASMRSQSIVKFDDDVQQLQLLLKLPKDEAQHSMITIKTNAQLFQQYLGKLQKALSLQSQFNHLGFAIEKCRLQLSMIEGDVDFVQTLIR</sequence>
<protein>
    <submittedName>
        <fullName evidence="1">Uncharacterized protein</fullName>
    </submittedName>
</protein>
<reference evidence="1" key="1">
    <citation type="submission" date="2015-07" db="EMBL/GenBank/DDBJ databases">
        <title>Adaptation to a free-living lifestyle via gene acquisitions in the diplomonad Trepomonas sp. PC1.</title>
        <authorList>
            <person name="Xu F."/>
            <person name="Jerlstrom-Hultqvist J."/>
            <person name="Kolisko M."/>
            <person name="Simpson A.G.B."/>
            <person name="Roger A.J."/>
            <person name="Svard S.G."/>
            <person name="Andersson J.O."/>
        </authorList>
    </citation>
    <scope>NUCLEOTIDE SEQUENCE</scope>
    <source>
        <strain evidence="1">PC1</strain>
    </source>
</reference>
<evidence type="ECO:0000313" key="1">
    <source>
        <dbReference type="EMBL" id="JAP89071.1"/>
    </source>
</evidence>
<name>A0A146K087_9EUKA</name>